<dbReference type="RefSeq" id="XP_041155963.1">
    <property type="nucleotide sequence ID" value="XM_041311812.1"/>
</dbReference>
<feature type="transmembrane region" description="Helical" evidence="1">
    <location>
        <begin position="28"/>
        <end position="52"/>
    </location>
</feature>
<dbReference type="Proteomes" id="UP000719766">
    <property type="component" value="Unassembled WGS sequence"/>
</dbReference>
<protein>
    <submittedName>
        <fullName evidence="2">Uncharacterized protein</fullName>
    </submittedName>
</protein>
<keyword evidence="1" id="KW-0812">Transmembrane</keyword>
<evidence type="ECO:0000256" key="1">
    <source>
        <dbReference type="SAM" id="Phobius"/>
    </source>
</evidence>
<accession>A0A9P7AHU8</accession>
<dbReference type="OrthoDB" id="2693282at2759"/>
<feature type="transmembrane region" description="Helical" evidence="1">
    <location>
        <begin position="88"/>
        <end position="108"/>
    </location>
</feature>
<comment type="caution">
    <text evidence="2">The sequence shown here is derived from an EMBL/GenBank/DDBJ whole genome shotgun (WGS) entry which is preliminary data.</text>
</comment>
<dbReference type="AlphaFoldDB" id="A0A9P7AHU8"/>
<keyword evidence="1" id="KW-1133">Transmembrane helix</keyword>
<name>A0A9P7AHU8_9AGAM</name>
<proteinExistence type="predicted"/>
<keyword evidence="1" id="KW-0472">Membrane</keyword>
<dbReference type="GeneID" id="64605576"/>
<organism evidence="2 3">
    <name type="scientific">Suillus plorans</name>
    <dbReference type="NCBI Taxonomy" id="116603"/>
    <lineage>
        <taxon>Eukaryota</taxon>
        <taxon>Fungi</taxon>
        <taxon>Dikarya</taxon>
        <taxon>Basidiomycota</taxon>
        <taxon>Agaricomycotina</taxon>
        <taxon>Agaricomycetes</taxon>
        <taxon>Agaricomycetidae</taxon>
        <taxon>Boletales</taxon>
        <taxon>Suillineae</taxon>
        <taxon>Suillaceae</taxon>
        <taxon>Suillus</taxon>
    </lineage>
</organism>
<dbReference type="EMBL" id="JABBWE010000065">
    <property type="protein sequence ID" value="KAG1788780.1"/>
    <property type="molecule type" value="Genomic_DNA"/>
</dbReference>
<evidence type="ECO:0000313" key="2">
    <source>
        <dbReference type="EMBL" id="KAG1788780.1"/>
    </source>
</evidence>
<sequence>MSRCSNYWKNSWMTFIVDRSSIFGRSQLSLRVGILCAIALFISSVISSIWIADNNIHNLDTRYKNSRLGLCSSIVFCPRLQVLSFPIFTMQFTLLASLAIVCGVAFAAPFTMSPGELVGDAVNNVGSTLQFAGAPRGDLSGALERGWLWCGEMML</sequence>
<keyword evidence="3" id="KW-1185">Reference proteome</keyword>
<evidence type="ECO:0000313" key="3">
    <source>
        <dbReference type="Proteomes" id="UP000719766"/>
    </source>
</evidence>
<gene>
    <name evidence="2" type="ORF">HD556DRAFT_846821</name>
</gene>
<reference evidence="2" key="1">
    <citation type="journal article" date="2020" name="New Phytol.">
        <title>Comparative genomics reveals dynamic genome evolution in host specialist ectomycorrhizal fungi.</title>
        <authorList>
            <person name="Lofgren L.A."/>
            <person name="Nguyen N.H."/>
            <person name="Vilgalys R."/>
            <person name="Ruytinx J."/>
            <person name="Liao H.L."/>
            <person name="Branco S."/>
            <person name="Kuo A."/>
            <person name="LaButti K."/>
            <person name="Lipzen A."/>
            <person name="Andreopoulos W."/>
            <person name="Pangilinan J."/>
            <person name="Riley R."/>
            <person name="Hundley H."/>
            <person name="Na H."/>
            <person name="Barry K."/>
            <person name="Grigoriev I.V."/>
            <person name="Stajich J.E."/>
            <person name="Kennedy P.G."/>
        </authorList>
    </citation>
    <scope>NUCLEOTIDE SEQUENCE</scope>
    <source>
        <strain evidence="2">S12</strain>
    </source>
</reference>